<comment type="caution">
    <text evidence="6">The sequence shown here is derived from an EMBL/GenBank/DDBJ whole genome shotgun (WGS) entry which is preliminary data.</text>
</comment>
<dbReference type="SUPFAM" id="SSF53335">
    <property type="entry name" value="S-adenosyl-L-methionine-dependent methyltransferases"/>
    <property type="match status" value="1"/>
</dbReference>
<comment type="similarity">
    <text evidence="1">Belongs to the methyltransferase superfamily. Type-7 methyltransferase family.</text>
</comment>
<evidence type="ECO:0000256" key="4">
    <source>
        <dbReference type="ARBA" id="ARBA00022723"/>
    </source>
</evidence>
<sequence>MKKLTMIADEAQDISITVEGIALAHSTRTKKKNITEMALINVLRMNDGNGDSSYASNSFPQEHAIVKALPFLKQTLKVMANDHEVFFDNCFMIADLGCSSGMNTLSVASNIIDIVHDLCQQNNRKSPQFQVCLNDLFGNDFNSIFKLLPNFYENIKKKGENTSPCYVSAVPGSFHGRLFANNSLHFVHSSYSIQWLSQVPEGLESNKLNIYISKTSPLNTLQAYGKQFHTDFTKFLQLRSEEMVCGGHMFLTLPGRTKVDPASDDDCWSLWDLLAKSLFEMLKEELVCESDINSFNLPCYHPCEDEVRNIIQDEGSFCLDNLTAYEVNWDPYDTNSTNTNGLKEPSENHDATKKYTAKVVRAITEPLLTSHFGESIIDMLFEKYEGHVVEYLANKKATQFTIVISLTKK</sequence>
<dbReference type="Pfam" id="PF03492">
    <property type="entry name" value="Methyltransf_7"/>
    <property type="match status" value="1"/>
</dbReference>
<dbReference type="InterPro" id="IPR029063">
    <property type="entry name" value="SAM-dependent_MTases_sf"/>
</dbReference>
<keyword evidence="4" id="KW-0479">Metal-binding</keyword>
<evidence type="ECO:0000256" key="2">
    <source>
        <dbReference type="ARBA" id="ARBA00022603"/>
    </source>
</evidence>
<gene>
    <name evidence="6" type="ORF">SSX86_000872</name>
</gene>
<keyword evidence="5" id="KW-0460">Magnesium</keyword>
<keyword evidence="7" id="KW-1185">Reference proteome</keyword>
<dbReference type="InterPro" id="IPR042086">
    <property type="entry name" value="MeTrfase_capping"/>
</dbReference>
<dbReference type="GO" id="GO:0008168">
    <property type="term" value="F:methyltransferase activity"/>
    <property type="evidence" value="ECO:0007669"/>
    <property type="project" value="UniProtKB-KW"/>
</dbReference>
<dbReference type="Gene3D" id="1.10.1200.270">
    <property type="entry name" value="Methyltransferase, alpha-helical capping domain"/>
    <property type="match status" value="1"/>
</dbReference>
<keyword evidence="3" id="KW-0808">Transferase</keyword>
<dbReference type="EMBL" id="JBCNJP010000003">
    <property type="protein sequence ID" value="KAK9079202.1"/>
    <property type="molecule type" value="Genomic_DNA"/>
</dbReference>
<dbReference type="GO" id="GO:0032259">
    <property type="term" value="P:methylation"/>
    <property type="evidence" value="ECO:0007669"/>
    <property type="project" value="UniProtKB-KW"/>
</dbReference>
<name>A0AAP0DV16_9ASTR</name>
<proteinExistence type="inferred from homology"/>
<protein>
    <submittedName>
        <fullName evidence="6">Uncharacterized protein</fullName>
    </submittedName>
</protein>
<organism evidence="6 7">
    <name type="scientific">Deinandra increscens subsp. villosa</name>
    <dbReference type="NCBI Taxonomy" id="3103831"/>
    <lineage>
        <taxon>Eukaryota</taxon>
        <taxon>Viridiplantae</taxon>
        <taxon>Streptophyta</taxon>
        <taxon>Embryophyta</taxon>
        <taxon>Tracheophyta</taxon>
        <taxon>Spermatophyta</taxon>
        <taxon>Magnoliopsida</taxon>
        <taxon>eudicotyledons</taxon>
        <taxon>Gunneridae</taxon>
        <taxon>Pentapetalae</taxon>
        <taxon>asterids</taxon>
        <taxon>campanulids</taxon>
        <taxon>Asterales</taxon>
        <taxon>Asteraceae</taxon>
        <taxon>Asteroideae</taxon>
        <taxon>Heliantheae alliance</taxon>
        <taxon>Madieae</taxon>
        <taxon>Madiinae</taxon>
        <taxon>Deinandra</taxon>
    </lineage>
</organism>
<keyword evidence="2" id="KW-0489">Methyltransferase</keyword>
<dbReference type="InterPro" id="IPR005299">
    <property type="entry name" value="MeTrfase_7"/>
</dbReference>
<evidence type="ECO:0000256" key="3">
    <source>
        <dbReference type="ARBA" id="ARBA00022679"/>
    </source>
</evidence>
<evidence type="ECO:0000313" key="7">
    <source>
        <dbReference type="Proteomes" id="UP001408789"/>
    </source>
</evidence>
<evidence type="ECO:0000256" key="1">
    <source>
        <dbReference type="ARBA" id="ARBA00007967"/>
    </source>
</evidence>
<reference evidence="6 7" key="1">
    <citation type="submission" date="2024-04" db="EMBL/GenBank/DDBJ databases">
        <title>The reference genome of an endangered Asteraceae, Deinandra increscens subsp. villosa, native to the Central Coast of California.</title>
        <authorList>
            <person name="Guilliams M."/>
            <person name="Hasenstab-Lehman K."/>
            <person name="Meyer R."/>
            <person name="Mcevoy S."/>
        </authorList>
    </citation>
    <scope>NUCLEOTIDE SEQUENCE [LARGE SCALE GENOMIC DNA]</scope>
    <source>
        <tissue evidence="6">Leaf</tissue>
    </source>
</reference>
<accession>A0AAP0DV16</accession>
<evidence type="ECO:0000313" key="6">
    <source>
        <dbReference type="EMBL" id="KAK9079202.1"/>
    </source>
</evidence>
<dbReference type="Gene3D" id="3.40.50.150">
    <property type="entry name" value="Vaccinia Virus protein VP39"/>
    <property type="match status" value="1"/>
</dbReference>
<dbReference type="AlphaFoldDB" id="A0AAP0DV16"/>
<dbReference type="GO" id="GO:0046872">
    <property type="term" value="F:metal ion binding"/>
    <property type="evidence" value="ECO:0007669"/>
    <property type="project" value="UniProtKB-KW"/>
</dbReference>
<evidence type="ECO:0000256" key="5">
    <source>
        <dbReference type="ARBA" id="ARBA00022842"/>
    </source>
</evidence>
<dbReference type="Proteomes" id="UP001408789">
    <property type="component" value="Unassembled WGS sequence"/>
</dbReference>
<dbReference type="PANTHER" id="PTHR31009">
    <property type="entry name" value="S-ADENOSYL-L-METHIONINE:CARBOXYL METHYLTRANSFERASE FAMILY PROTEIN"/>
    <property type="match status" value="1"/>
</dbReference>